<dbReference type="InterPro" id="IPR036291">
    <property type="entry name" value="NAD(P)-bd_dom_sf"/>
</dbReference>
<dbReference type="SUPFAM" id="SSF51735">
    <property type="entry name" value="NAD(P)-binding Rossmann-fold domains"/>
    <property type="match status" value="1"/>
</dbReference>
<keyword evidence="3" id="KW-1185">Reference proteome</keyword>
<name>A0A540WG06_9ACTN</name>
<dbReference type="InterPro" id="IPR001509">
    <property type="entry name" value="Epimerase_deHydtase"/>
</dbReference>
<comment type="caution">
    <text evidence="2">The sequence shown here is derived from an EMBL/GenBank/DDBJ whole genome shotgun (WGS) entry which is preliminary data.</text>
</comment>
<dbReference type="RefSeq" id="WP_141631824.1">
    <property type="nucleotide sequence ID" value="NZ_VIGB01000002.1"/>
</dbReference>
<proteinExistence type="predicted"/>
<gene>
    <name evidence="2" type="ORF">E6W39_01115</name>
</gene>
<dbReference type="Pfam" id="PF01370">
    <property type="entry name" value="Epimerase"/>
    <property type="match status" value="1"/>
</dbReference>
<evidence type="ECO:0000313" key="2">
    <source>
        <dbReference type="EMBL" id="TQF07960.1"/>
    </source>
</evidence>
<dbReference type="EMBL" id="VIGB01000002">
    <property type="protein sequence ID" value="TQF07960.1"/>
    <property type="molecule type" value="Genomic_DNA"/>
</dbReference>
<protein>
    <submittedName>
        <fullName evidence="2">NAD-dependent epimerase/dehydratase family protein</fullName>
    </submittedName>
</protein>
<evidence type="ECO:0000259" key="1">
    <source>
        <dbReference type="Pfam" id="PF01370"/>
    </source>
</evidence>
<dbReference type="Gene3D" id="3.40.50.720">
    <property type="entry name" value="NAD(P)-binding Rossmann-like Domain"/>
    <property type="match status" value="1"/>
</dbReference>
<feature type="domain" description="NAD-dependent epimerase/dehydratase" evidence="1">
    <location>
        <begin position="3"/>
        <end position="71"/>
    </location>
</feature>
<dbReference type="AlphaFoldDB" id="A0A540WG06"/>
<sequence>MKVLIAGGSGFVSSAIARACAARGIDPIILDTSTSTPSVEYIRYIGEACDKHLIDVIFAEHPDIVAIFECTNPEISSDTNAVSEVRFSGYVLHGGRRKFISMPVLFCEVGDLP</sequence>
<dbReference type="OrthoDB" id="9801785at2"/>
<accession>A0A540WG06</accession>
<evidence type="ECO:0000313" key="3">
    <source>
        <dbReference type="Proteomes" id="UP000319103"/>
    </source>
</evidence>
<dbReference type="Proteomes" id="UP000319103">
    <property type="component" value="Unassembled WGS sequence"/>
</dbReference>
<reference evidence="2 3" key="1">
    <citation type="submission" date="2019-06" db="EMBL/GenBank/DDBJ databases">
        <title>Description of Kitasatospora acidophila sp. nov. isolated from pine grove soil, and reclassification of Streptomyces novaecaesareae to Kitasatospora novaeceasareae comb. nov.</title>
        <authorList>
            <person name="Kim M.J."/>
        </authorList>
    </citation>
    <scope>NUCLEOTIDE SEQUENCE [LARGE SCALE GENOMIC DNA]</scope>
    <source>
        <strain evidence="2 3">MMS16-CNU292</strain>
    </source>
</reference>
<organism evidence="2 3">
    <name type="scientific">Kitasatospora acidiphila</name>
    <dbReference type="NCBI Taxonomy" id="2567942"/>
    <lineage>
        <taxon>Bacteria</taxon>
        <taxon>Bacillati</taxon>
        <taxon>Actinomycetota</taxon>
        <taxon>Actinomycetes</taxon>
        <taxon>Kitasatosporales</taxon>
        <taxon>Streptomycetaceae</taxon>
        <taxon>Kitasatospora</taxon>
    </lineage>
</organism>